<evidence type="ECO:0000259" key="4">
    <source>
        <dbReference type="PROSITE" id="PS50102"/>
    </source>
</evidence>
<dbReference type="SMART" id="SM00360">
    <property type="entry name" value="RRM"/>
    <property type="match status" value="1"/>
</dbReference>
<evidence type="ECO:0000313" key="5">
    <source>
        <dbReference type="EMBL" id="KAF2861509.1"/>
    </source>
</evidence>
<dbReference type="Pfam" id="PF00076">
    <property type="entry name" value="RRM_1"/>
    <property type="match status" value="1"/>
</dbReference>
<dbReference type="GO" id="GO:0005730">
    <property type="term" value="C:nucleolus"/>
    <property type="evidence" value="ECO:0007669"/>
    <property type="project" value="TreeGrafter"/>
</dbReference>
<evidence type="ECO:0000256" key="3">
    <source>
        <dbReference type="SAM" id="MobiDB-lite"/>
    </source>
</evidence>
<proteinExistence type="predicted"/>
<dbReference type="InterPro" id="IPR000504">
    <property type="entry name" value="RRM_dom"/>
</dbReference>
<evidence type="ECO:0000313" key="6">
    <source>
        <dbReference type="Proteomes" id="UP000799421"/>
    </source>
</evidence>
<keyword evidence="6" id="KW-1185">Reference proteome</keyword>
<evidence type="ECO:0000256" key="2">
    <source>
        <dbReference type="PROSITE-ProRule" id="PRU00176"/>
    </source>
</evidence>
<dbReference type="InterPro" id="IPR034228">
    <property type="entry name" value="Nop6_RRM"/>
</dbReference>
<dbReference type="CDD" id="cd12400">
    <property type="entry name" value="RRM_Nop6"/>
    <property type="match status" value="1"/>
</dbReference>
<dbReference type="Gene3D" id="3.30.70.330">
    <property type="match status" value="1"/>
</dbReference>
<evidence type="ECO:0000256" key="1">
    <source>
        <dbReference type="ARBA" id="ARBA00022884"/>
    </source>
</evidence>
<dbReference type="Proteomes" id="UP000799421">
    <property type="component" value="Unassembled WGS sequence"/>
</dbReference>
<dbReference type="PANTHER" id="PTHR23236:SF51">
    <property type="entry name" value="NUCLEOLAR PROTEIN 6"/>
    <property type="match status" value="1"/>
</dbReference>
<name>A0A6A7C399_9PEZI</name>
<sequence>MSEPSQRKQKKALRDAERRKTRLRPRKTTLVATPEDIPEADVHDVSEAGDARKRRIEDEARDEVANKKLKTSGPEYKDAAKEKKSKGEKRKARKKAVAEKRIIEEEEGTGKRPKTTKESKDRFIVFVGNLPFNTTDASLAAFFQPLAPTSIRHRTDPKTKKSKGFAFVEFEGYDRLKTCLQKYHHVEFNPEEHGAEGTGKGGRKINVELSAGGGGKSKTRMSKIKAKNEKLTEERSRRIQRELQEKAAKTTADAGEPKGAISAVNGMHPSRLARM</sequence>
<dbReference type="SUPFAM" id="SSF54928">
    <property type="entry name" value="RNA-binding domain, RBD"/>
    <property type="match status" value="1"/>
</dbReference>
<dbReference type="PANTHER" id="PTHR23236">
    <property type="entry name" value="EUKARYOTIC TRANSLATION INITIATION FACTOR 4B/4H"/>
    <property type="match status" value="1"/>
</dbReference>
<feature type="compositionally biased region" description="Basic and acidic residues" evidence="3">
    <location>
        <begin position="40"/>
        <end position="66"/>
    </location>
</feature>
<feature type="region of interest" description="Disordered" evidence="3">
    <location>
        <begin position="191"/>
        <end position="275"/>
    </location>
</feature>
<dbReference type="AlphaFoldDB" id="A0A6A7C399"/>
<gene>
    <name evidence="5" type="ORF">K470DRAFT_256884</name>
</gene>
<feature type="compositionally biased region" description="Basic and acidic residues" evidence="3">
    <location>
        <begin position="226"/>
        <end position="248"/>
    </location>
</feature>
<keyword evidence="1 2" id="KW-0694">RNA-binding</keyword>
<dbReference type="InterPro" id="IPR035979">
    <property type="entry name" value="RBD_domain_sf"/>
</dbReference>
<dbReference type="GO" id="GO:0042274">
    <property type="term" value="P:ribosomal small subunit biogenesis"/>
    <property type="evidence" value="ECO:0007669"/>
    <property type="project" value="TreeGrafter"/>
</dbReference>
<dbReference type="FunFam" id="3.30.70.330:FF:000376">
    <property type="entry name" value="Putative RNA binding protein"/>
    <property type="match status" value="1"/>
</dbReference>
<accession>A0A6A7C399</accession>
<protein>
    <recommendedName>
        <fullName evidence="4">RRM domain-containing protein</fullName>
    </recommendedName>
</protein>
<dbReference type="EMBL" id="MU005972">
    <property type="protein sequence ID" value="KAF2861509.1"/>
    <property type="molecule type" value="Genomic_DNA"/>
</dbReference>
<reference evidence="5" key="1">
    <citation type="journal article" date="2020" name="Stud. Mycol.">
        <title>101 Dothideomycetes genomes: a test case for predicting lifestyles and emergence of pathogens.</title>
        <authorList>
            <person name="Haridas S."/>
            <person name="Albert R."/>
            <person name="Binder M."/>
            <person name="Bloem J."/>
            <person name="Labutti K."/>
            <person name="Salamov A."/>
            <person name="Andreopoulos B."/>
            <person name="Baker S."/>
            <person name="Barry K."/>
            <person name="Bills G."/>
            <person name="Bluhm B."/>
            <person name="Cannon C."/>
            <person name="Castanera R."/>
            <person name="Culley D."/>
            <person name="Daum C."/>
            <person name="Ezra D."/>
            <person name="Gonzalez J."/>
            <person name="Henrissat B."/>
            <person name="Kuo A."/>
            <person name="Liang C."/>
            <person name="Lipzen A."/>
            <person name="Lutzoni F."/>
            <person name="Magnuson J."/>
            <person name="Mondo S."/>
            <person name="Nolan M."/>
            <person name="Ohm R."/>
            <person name="Pangilinan J."/>
            <person name="Park H.-J."/>
            <person name="Ramirez L."/>
            <person name="Alfaro M."/>
            <person name="Sun H."/>
            <person name="Tritt A."/>
            <person name="Yoshinaga Y."/>
            <person name="Zwiers L.-H."/>
            <person name="Turgeon B."/>
            <person name="Goodwin S."/>
            <person name="Spatafora J."/>
            <person name="Crous P."/>
            <person name="Grigoriev I."/>
        </authorList>
    </citation>
    <scope>NUCLEOTIDE SEQUENCE</scope>
    <source>
        <strain evidence="5">CBS 480.64</strain>
    </source>
</reference>
<dbReference type="GO" id="GO:0019843">
    <property type="term" value="F:rRNA binding"/>
    <property type="evidence" value="ECO:0007669"/>
    <property type="project" value="TreeGrafter"/>
</dbReference>
<feature type="domain" description="RRM" evidence="4">
    <location>
        <begin position="123"/>
        <end position="212"/>
    </location>
</feature>
<organism evidence="5 6">
    <name type="scientific">Piedraia hortae CBS 480.64</name>
    <dbReference type="NCBI Taxonomy" id="1314780"/>
    <lineage>
        <taxon>Eukaryota</taxon>
        <taxon>Fungi</taxon>
        <taxon>Dikarya</taxon>
        <taxon>Ascomycota</taxon>
        <taxon>Pezizomycotina</taxon>
        <taxon>Dothideomycetes</taxon>
        <taxon>Dothideomycetidae</taxon>
        <taxon>Capnodiales</taxon>
        <taxon>Piedraiaceae</taxon>
        <taxon>Piedraia</taxon>
    </lineage>
</organism>
<dbReference type="OrthoDB" id="167718at2759"/>
<dbReference type="InterPro" id="IPR012677">
    <property type="entry name" value="Nucleotide-bd_a/b_plait_sf"/>
</dbReference>
<feature type="compositionally biased region" description="Basic residues" evidence="3">
    <location>
        <begin position="83"/>
        <end position="95"/>
    </location>
</feature>
<feature type="region of interest" description="Disordered" evidence="3">
    <location>
        <begin position="1"/>
        <end position="116"/>
    </location>
</feature>
<dbReference type="PROSITE" id="PS50102">
    <property type="entry name" value="RRM"/>
    <property type="match status" value="1"/>
</dbReference>